<sequence>MFYYPISDLKMWELLHWNVKSFNVKINTIEYFFKNSSSHRLSLISIH</sequence>
<comment type="caution">
    <text evidence="1">The sequence shown here is derived from an EMBL/GenBank/DDBJ whole genome shotgun (WGS) entry which is preliminary data.</text>
</comment>
<dbReference type="EMBL" id="ANCE01000100">
    <property type="protein sequence ID" value="EMK24417.1"/>
    <property type="molecule type" value="Genomic_DNA"/>
</dbReference>
<accession>M6FBL0</accession>
<dbReference type="PATRIC" id="fig|1240687.3.peg.2042"/>
<dbReference type="AlphaFoldDB" id="M6FBL0"/>
<proteinExistence type="predicted"/>
<protein>
    <submittedName>
        <fullName evidence="1">Uncharacterized protein</fullName>
    </submittedName>
</protein>
<evidence type="ECO:0000313" key="2">
    <source>
        <dbReference type="Proteomes" id="UP000011980"/>
    </source>
</evidence>
<name>M6FBL0_9LEPT</name>
<organism evidence="1 2">
    <name type="scientific">Leptospira kirschneri serovar Bulgarica str. Nikolaevo</name>
    <dbReference type="NCBI Taxonomy" id="1240687"/>
    <lineage>
        <taxon>Bacteria</taxon>
        <taxon>Pseudomonadati</taxon>
        <taxon>Spirochaetota</taxon>
        <taxon>Spirochaetia</taxon>
        <taxon>Leptospirales</taxon>
        <taxon>Leptospiraceae</taxon>
        <taxon>Leptospira</taxon>
    </lineage>
</organism>
<dbReference type="Proteomes" id="UP000011980">
    <property type="component" value="Unassembled WGS sequence"/>
</dbReference>
<reference evidence="1 2" key="1">
    <citation type="submission" date="2013-01" db="EMBL/GenBank/DDBJ databases">
        <authorList>
            <person name="Harkins D.M."/>
            <person name="Durkin A.S."/>
            <person name="Brinkac L.M."/>
            <person name="Haft D.H."/>
            <person name="Selengut J.D."/>
            <person name="Sanka R."/>
            <person name="DePew J."/>
            <person name="Purushe J."/>
            <person name="Galloway R.L."/>
            <person name="Vinetz J.M."/>
            <person name="Sutton G.G."/>
            <person name="Nierman W.C."/>
            <person name="Fouts D.E."/>
        </authorList>
    </citation>
    <scope>NUCLEOTIDE SEQUENCE [LARGE SCALE GENOMIC DNA]</scope>
    <source>
        <strain evidence="1 2">Nikolaevo</strain>
    </source>
</reference>
<evidence type="ECO:0000313" key="1">
    <source>
        <dbReference type="EMBL" id="EMK24417.1"/>
    </source>
</evidence>
<gene>
    <name evidence="1" type="ORF">LEP1GSC008_3949</name>
</gene>